<reference evidence="1 2" key="1">
    <citation type="submission" date="2023-12" db="EMBL/GenBank/DDBJ databases">
        <title>Baltic Sea Cyanobacteria.</title>
        <authorList>
            <person name="Delbaje E."/>
            <person name="Fewer D.P."/>
            <person name="Shishido T.K."/>
        </authorList>
    </citation>
    <scope>NUCLEOTIDE SEQUENCE [LARGE SCALE GENOMIC DNA]</scope>
    <source>
        <strain evidence="1 2">UHCC 0060</strain>
    </source>
</reference>
<evidence type="ECO:0000313" key="2">
    <source>
        <dbReference type="Proteomes" id="UP001303285"/>
    </source>
</evidence>
<organism evidence="1 2">
    <name type="scientific">Nodularia spumigena UHCC 0060</name>
    <dbReference type="NCBI Taxonomy" id="3110300"/>
    <lineage>
        <taxon>Bacteria</taxon>
        <taxon>Bacillati</taxon>
        <taxon>Cyanobacteriota</taxon>
        <taxon>Cyanophyceae</taxon>
        <taxon>Nostocales</taxon>
        <taxon>Nodulariaceae</taxon>
        <taxon>Nodularia</taxon>
    </lineage>
</organism>
<comment type="caution">
    <text evidence="1">The sequence shown here is derived from an EMBL/GenBank/DDBJ whole genome shotgun (WGS) entry which is preliminary data.</text>
</comment>
<accession>A0ABU5UMG7</accession>
<sequence length="48" mass="5414">MTTYFLHTLPTFIVGIPEVAFITIEELLEQYAARVIWADLNGIFVGSI</sequence>
<dbReference type="Proteomes" id="UP001303285">
    <property type="component" value="Unassembled WGS sequence"/>
</dbReference>
<gene>
    <name evidence="1" type="ORF">VB695_05055</name>
</gene>
<proteinExistence type="predicted"/>
<evidence type="ECO:0000313" key="1">
    <source>
        <dbReference type="EMBL" id="MEA5607453.1"/>
    </source>
</evidence>
<name>A0ABU5UMG7_NODSP</name>
<dbReference type="EMBL" id="JAYGHK010000010">
    <property type="protein sequence ID" value="MEA5607453.1"/>
    <property type="molecule type" value="Genomic_DNA"/>
</dbReference>
<keyword evidence="2" id="KW-1185">Reference proteome</keyword>
<protein>
    <submittedName>
        <fullName evidence="1">Uncharacterized protein</fullName>
    </submittedName>
</protein>